<name>X6LFQ8_RETFI</name>
<proteinExistence type="predicted"/>
<comment type="caution">
    <text evidence="1">The sequence shown here is derived from an EMBL/GenBank/DDBJ whole genome shotgun (WGS) entry which is preliminary data.</text>
</comment>
<evidence type="ECO:0000313" key="1">
    <source>
        <dbReference type="EMBL" id="ETN99956.1"/>
    </source>
</evidence>
<dbReference type="EMBL" id="ASPP01042400">
    <property type="protein sequence ID" value="ETN99956.1"/>
    <property type="molecule type" value="Genomic_DNA"/>
</dbReference>
<accession>X6LFQ8</accession>
<reference evidence="1 2" key="1">
    <citation type="journal article" date="2013" name="Curr. Biol.">
        <title>The Genome of the Foraminiferan Reticulomyxa filosa.</title>
        <authorList>
            <person name="Glockner G."/>
            <person name="Hulsmann N."/>
            <person name="Schleicher M."/>
            <person name="Noegel A.A."/>
            <person name="Eichinger L."/>
            <person name="Gallinger C."/>
            <person name="Pawlowski J."/>
            <person name="Sierra R."/>
            <person name="Euteneuer U."/>
            <person name="Pillet L."/>
            <person name="Moustafa A."/>
            <person name="Platzer M."/>
            <person name="Groth M."/>
            <person name="Szafranski K."/>
            <person name="Schliwa M."/>
        </authorList>
    </citation>
    <scope>NUCLEOTIDE SEQUENCE [LARGE SCALE GENOMIC DNA]</scope>
</reference>
<feature type="non-terminal residue" evidence="1">
    <location>
        <position position="199"/>
    </location>
</feature>
<dbReference type="AlphaFoldDB" id="X6LFQ8"/>
<evidence type="ECO:0000313" key="2">
    <source>
        <dbReference type="Proteomes" id="UP000023152"/>
    </source>
</evidence>
<gene>
    <name evidence="1" type="ORF">RFI_37511</name>
</gene>
<keyword evidence="2" id="KW-1185">Reference proteome</keyword>
<dbReference type="Proteomes" id="UP000023152">
    <property type="component" value="Unassembled WGS sequence"/>
</dbReference>
<feature type="non-terminal residue" evidence="1">
    <location>
        <position position="1"/>
    </location>
</feature>
<sequence length="199" mass="23984">NKNTKEYLDAIDMCKWILNQRTIYPMERIKYTIDYIKDKLIDKDGVIKMVDEENYEKLWEEGVTFLLRVNQTELKEILIKDNLLYWAAGRNNSIKKKFDEGWDQFSFLIFRIFFFIGLPKRMTFEQVYEKGIKELQGSIDNLLGQMSRFVMYRLMNLKPCNEMSLMNGELIQPYLVAYFKSNDLNIDENKEWLKEYITN</sequence>
<organism evidence="1 2">
    <name type="scientific">Reticulomyxa filosa</name>
    <dbReference type="NCBI Taxonomy" id="46433"/>
    <lineage>
        <taxon>Eukaryota</taxon>
        <taxon>Sar</taxon>
        <taxon>Rhizaria</taxon>
        <taxon>Retaria</taxon>
        <taxon>Foraminifera</taxon>
        <taxon>Monothalamids</taxon>
        <taxon>Reticulomyxidae</taxon>
        <taxon>Reticulomyxa</taxon>
    </lineage>
</organism>
<protein>
    <submittedName>
        <fullName evidence="1">Uncharacterized protein</fullName>
    </submittedName>
</protein>